<accession>A0A6J7K784</accession>
<dbReference type="NCBIfam" id="TIGR03707">
    <property type="entry name" value="PPK2_P_aer"/>
    <property type="match status" value="1"/>
</dbReference>
<evidence type="ECO:0000313" key="6">
    <source>
        <dbReference type="EMBL" id="CAB4950084.1"/>
    </source>
</evidence>
<dbReference type="InterPro" id="IPR022488">
    <property type="entry name" value="PPK2-related"/>
</dbReference>
<feature type="region of interest" description="Disordered" evidence="4">
    <location>
        <begin position="261"/>
        <end position="288"/>
    </location>
</feature>
<keyword evidence="2" id="KW-0808">Transferase</keyword>
<proteinExistence type="inferred from homology"/>
<evidence type="ECO:0000259" key="5">
    <source>
        <dbReference type="Pfam" id="PF03976"/>
    </source>
</evidence>
<protein>
    <submittedName>
        <fullName evidence="6">Unannotated protein</fullName>
    </submittedName>
</protein>
<feature type="compositionally biased region" description="Basic and acidic residues" evidence="4">
    <location>
        <begin position="261"/>
        <end position="272"/>
    </location>
</feature>
<dbReference type="Gene3D" id="3.40.50.300">
    <property type="entry name" value="P-loop containing nucleotide triphosphate hydrolases"/>
    <property type="match status" value="1"/>
</dbReference>
<dbReference type="InterPro" id="IPR022486">
    <property type="entry name" value="PPK2_PA0141"/>
</dbReference>
<feature type="compositionally biased region" description="Basic and acidic residues" evidence="4">
    <location>
        <begin position="1"/>
        <end position="22"/>
    </location>
</feature>
<dbReference type="SUPFAM" id="SSF52540">
    <property type="entry name" value="P-loop containing nucleoside triphosphate hydrolases"/>
    <property type="match status" value="1"/>
</dbReference>
<evidence type="ECO:0000256" key="2">
    <source>
        <dbReference type="ARBA" id="ARBA00022679"/>
    </source>
</evidence>
<evidence type="ECO:0000256" key="3">
    <source>
        <dbReference type="ARBA" id="ARBA00022777"/>
    </source>
</evidence>
<feature type="domain" description="Polyphosphate kinase-2-related" evidence="5">
    <location>
        <begin position="28"/>
        <end position="249"/>
    </location>
</feature>
<feature type="region of interest" description="Disordered" evidence="4">
    <location>
        <begin position="1"/>
        <end position="29"/>
    </location>
</feature>
<keyword evidence="3" id="KW-0418">Kinase</keyword>
<organism evidence="6">
    <name type="scientific">freshwater metagenome</name>
    <dbReference type="NCBI Taxonomy" id="449393"/>
    <lineage>
        <taxon>unclassified sequences</taxon>
        <taxon>metagenomes</taxon>
        <taxon>ecological metagenomes</taxon>
    </lineage>
</organism>
<dbReference type="PANTHER" id="PTHR34383">
    <property type="entry name" value="POLYPHOSPHATE:AMP PHOSPHOTRANSFERASE-RELATED"/>
    <property type="match status" value="1"/>
</dbReference>
<name>A0A6J7K784_9ZZZZ</name>
<dbReference type="InterPro" id="IPR027417">
    <property type="entry name" value="P-loop_NTPase"/>
</dbReference>
<reference evidence="6" key="1">
    <citation type="submission" date="2020-05" db="EMBL/GenBank/DDBJ databases">
        <authorList>
            <person name="Chiriac C."/>
            <person name="Salcher M."/>
            <person name="Ghai R."/>
            <person name="Kavagutti S V."/>
        </authorList>
    </citation>
    <scope>NUCLEOTIDE SEQUENCE</scope>
</reference>
<gene>
    <name evidence="6" type="ORF">UFOPK3789_00624</name>
</gene>
<evidence type="ECO:0000256" key="4">
    <source>
        <dbReference type="SAM" id="MobiDB-lite"/>
    </source>
</evidence>
<dbReference type="EMBL" id="CAFBNL010000026">
    <property type="protein sequence ID" value="CAB4950084.1"/>
    <property type="molecule type" value="Genomic_DNA"/>
</dbReference>
<dbReference type="Pfam" id="PF03976">
    <property type="entry name" value="PPK2"/>
    <property type="match status" value="1"/>
</dbReference>
<dbReference type="PANTHER" id="PTHR34383:SF1">
    <property type="entry name" value="ADP-POLYPHOSPHATE PHOSPHOTRANSFERASE"/>
    <property type="match status" value="1"/>
</dbReference>
<comment type="similarity">
    <text evidence="1">Belongs to the polyphosphate kinase 2 (PPK2) family. Class I subfamily.</text>
</comment>
<dbReference type="GO" id="GO:0006793">
    <property type="term" value="P:phosphorus metabolic process"/>
    <property type="evidence" value="ECO:0007669"/>
    <property type="project" value="InterPro"/>
</dbReference>
<dbReference type="GO" id="GO:0008976">
    <property type="term" value="F:polyphosphate kinase activity"/>
    <property type="evidence" value="ECO:0007669"/>
    <property type="project" value="InterPro"/>
</dbReference>
<dbReference type="PIRSF" id="PIRSF028756">
    <property type="entry name" value="PPK2_prd"/>
    <property type="match status" value="1"/>
</dbReference>
<sequence>MPKDKPVKSPSKPRDKKSEKSDAPPNTSSYDDEIYRLQVELVKMQEWVRATGARVAVIFEGRDAAGKGGTIARITANLNSRVVRIAALPKPTEREKTEWYFQRYISHLPAGGEIVIFDRSWYNRAGVELVFGFCTTEQHRQFLKQCPVFERLLIDDGIILVKYWFSVSDDEQEKRFQARMDDPLKRWKLSPVDLPSRAHWVDYSKAKDTMFEYTDTDANPWWVVEGDDKKKARINCMTHLLSQVPYHDVFEEELVLPKRQKSDGYKRPDESKQNFVPDVATKILDKAR</sequence>
<dbReference type="InterPro" id="IPR016898">
    <property type="entry name" value="Polyphosphate_phosphotransfera"/>
</dbReference>
<evidence type="ECO:0000256" key="1">
    <source>
        <dbReference type="ARBA" id="ARBA00009924"/>
    </source>
</evidence>
<dbReference type="AlphaFoldDB" id="A0A6J7K784"/>